<reference evidence="7 8" key="1">
    <citation type="submission" date="2016-10" db="EMBL/GenBank/DDBJ databases">
        <authorList>
            <person name="de Groot N.N."/>
        </authorList>
    </citation>
    <scope>NUCLEOTIDE SEQUENCE [LARGE SCALE GENOMIC DNA]</scope>
    <source>
        <strain evidence="7 8">CGMCC 4.1859</strain>
    </source>
</reference>
<sequence length="230" mass="25265">MKQGTRQDGDTRGTRQARSDRSREQILGAALDLAVVHGYQGTTMAAVSTASGLPIGSVYWHFKNKEQLFVALLEHCYEVWKEVHSGPEGLRRKLSRGIAGLSGADPEQYTKEEALLKAAAVWALSRQLGGLAEDSEVRAAYLRMRAEMFGADVRRITESLPADVTRRFPEVATKLTVMSLALTDGFYVHANSEVHLDLDFGEYADLAAQALEGLVAGFARRAAAEEQQQR</sequence>
<dbReference type="Gene3D" id="1.10.357.10">
    <property type="entry name" value="Tetracycline Repressor, domain 2"/>
    <property type="match status" value="1"/>
</dbReference>
<dbReference type="PANTHER" id="PTHR30055:SF234">
    <property type="entry name" value="HTH-TYPE TRANSCRIPTIONAL REGULATOR BETI"/>
    <property type="match status" value="1"/>
</dbReference>
<keyword evidence="1" id="KW-0805">Transcription regulation</keyword>
<dbReference type="AlphaFoldDB" id="A0A1G7T1E4"/>
<protein>
    <submittedName>
        <fullName evidence="7">Transcriptional regulator, TetR family</fullName>
    </submittedName>
</protein>
<accession>A0A1G7T1E4</accession>
<evidence type="ECO:0000256" key="2">
    <source>
        <dbReference type="ARBA" id="ARBA00023125"/>
    </source>
</evidence>
<evidence type="ECO:0000313" key="7">
    <source>
        <dbReference type="EMBL" id="SDG29147.1"/>
    </source>
</evidence>
<dbReference type="GO" id="GO:0003700">
    <property type="term" value="F:DNA-binding transcription factor activity"/>
    <property type="evidence" value="ECO:0007669"/>
    <property type="project" value="TreeGrafter"/>
</dbReference>
<feature type="region of interest" description="Disordered" evidence="5">
    <location>
        <begin position="1"/>
        <end position="22"/>
    </location>
</feature>
<dbReference type="InterPro" id="IPR001647">
    <property type="entry name" value="HTH_TetR"/>
</dbReference>
<dbReference type="PROSITE" id="PS50977">
    <property type="entry name" value="HTH_TETR_2"/>
    <property type="match status" value="1"/>
</dbReference>
<evidence type="ECO:0000259" key="6">
    <source>
        <dbReference type="PROSITE" id="PS50977"/>
    </source>
</evidence>
<feature type="domain" description="HTH tetR-type" evidence="6">
    <location>
        <begin position="20"/>
        <end position="80"/>
    </location>
</feature>
<dbReference type="Pfam" id="PF00440">
    <property type="entry name" value="TetR_N"/>
    <property type="match status" value="1"/>
</dbReference>
<dbReference type="InterPro" id="IPR009057">
    <property type="entry name" value="Homeodomain-like_sf"/>
</dbReference>
<dbReference type="PRINTS" id="PR00455">
    <property type="entry name" value="HTHTETR"/>
</dbReference>
<dbReference type="GO" id="GO:0000976">
    <property type="term" value="F:transcription cis-regulatory region binding"/>
    <property type="evidence" value="ECO:0007669"/>
    <property type="project" value="TreeGrafter"/>
</dbReference>
<proteinExistence type="predicted"/>
<feature type="DNA-binding region" description="H-T-H motif" evidence="4">
    <location>
        <begin position="43"/>
        <end position="62"/>
    </location>
</feature>
<dbReference type="InterPro" id="IPR050109">
    <property type="entry name" value="HTH-type_TetR-like_transc_reg"/>
</dbReference>
<dbReference type="Proteomes" id="UP000198614">
    <property type="component" value="Unassembled WGS sequence"/>
</dbReference>
<evidence type="ECO:0000256" key="3">
    <source>
        <dbReference type="ARBA" id="ARBA00023163"/>
    </source>
</evidence>
<name>A0A1G7T1E4_9ACTN</name>
<dbReference type="PANTHER" id="PTHR30055">
    <property type="entry name" value="HTH-TYPE TRANSCRIPTIONAL REGULATOR RUTR"/>
    <property type="match status" value="1"/>
</dbReference>
<gene>
    <name evidence="7" type="ORF">SAMN05216260_11712</name>
</gene>
<evidence type="ECO:0000256" key="1">
    <source>
        <dbReference type="ARBA" id="ARBA00023015"/>
    </source>
</evidence>
<keyword evidence="2 4" id="KW-0238">DNA-binding</keyword>
<dbReference type="OrthoDB" id="4899232at2"/>
<evidence type="ECO:0000256" key="5">
    <source>
        <dbReference type="SAM" id="MobiDB-lite"/>
    </source>
</evidence>
<evidence type="ECO:0000313" key="8">
    <source>
        <dbReference type="Proteomes" id="UP000198614"/>
    </source>
</evidence>
<evidence type="ECO:0000256" key="4">
    <source>
        <dbReference type="PROSITE-ProRule" id="PRU00335"/>
    </source>
</evidence>
<organism evidence="7 8">
    <name type="scientific">Streptomyces griseoaurantiacus</name>
    <dbReference type="NCBI Taxonomy" id="68213"/>
    <lineage>
        <taxon>Bacteria</taxon>
        <taxon>Bacillati</taxon>
        <taxon>Actinomycetota</taxon>
        <taxon>Actinomycetes</taxon>
        <taxon>Kitasatosporales</taxon>
        <taxon>Streptomycetaceae</taxon>
        <taxon>Streptomyces</taxon>
        <taxon>Streptomyces aurantiacus group</taxon>
    </lineage>
</organism>
<dbReference type="SUPFAM" id="SSF46689">
    <property type="entry name" value="Homeodomain-like"/>
    <property type="match status" value="1"/>
</dbReference>
<dbReference type="EMBL" id="FNAX01000017">
    <property type="protein sequence ID" value="SDG29147.1"/>
    <property type="molecule type" value="Genomic_DNA"/>
</dbReference>
<keyword evidence="3" id="KW-0804">Transcription</keyword>